<dbReference type="AlphaFoldDB" id="A0A2K2D5K3"/>
<reference evidence="1" key="2">
    <citation type="submission" date="2017-06" db="EMBL/GenBank/DDBJ databases">
        <title>WGS assembly of Brachypodium distachyon.</title>
        <authorList>
            <consortium name="The International Brachypodium Initiative"/>
            <person name="Lucas S."/>
            <person name="Harmon-Smith M."/>
            <person name="Lail K."/>
            <person name="Tice H."/>
            <person name="Grimwood J."/>
            <person name="Bruce D."/>
            <person name="Barry K."/>
            <person name="Shu S."/>
            <person name="Lindquist E."/>
            <person name="Wang M."/>
            <person name="Pitluck S."/>
            <person name="Vogel J.P."/>
            <person name="Garvin D.F."/>
            <person name="Mockler T.C."/>
            <person name="Schmutz J."/>
            <person name="Rokhsar D."/>
            <person name="Bevan M.W."/>
        </authorList>
    </citation>
    <scope>NUCLEOTIDE SEQUENCE</scope>
    <source>
        <strain evidence="1">Bd21</strain>
    </source>
</reference>
<reference evidence="2" key="3">
    <citation type="submission" date="2018-08" db="UniProtKB">
        <authorList>
            <consortium name="EnsemblPlants"/>
        </authorList>
    </citation>
    <scope>IDENTIFICATION</scope>
    <source>
        <strain evidence="2">cv. Bd21</strain>
    </source>
</reference>
<proteinExistence type="predicted"/>
<evidence type="ECO:0000313" key="2">
    <source>
        <dbReference type="EnsemblPlants" id="PNT69557"/>
    </source>
</evidence>
<dbReference type="Gramene" id="PNT69557">
    <property type="protein sequence ID" value="PNT69557"/>
    <property type="gene ID" value="BRADI_3g57705v3"/>
</dbReference>
<name>A0A2K2D5K3_BRADI</name>
<evidence type="ECO:0000313" key="3">
    <source>
        <dbReference type="Proteomes" id="UP000008810"/>
    </source>
</evidence>
<keyword evidence="3" id="KW-1185">Reference proteome</keyword>
<dbReference type="InParanoid" id="A0A2K2D5K3"/>
<accession>A0A2K2D5K3</accession>
<protein>
    <submittedName>
        <fullName evidence="1 2">Uncharacterized protein</fullName>
    </submittedName>
</protein>
<gene>
    <name evidence="1" type="ORF">BRADI_3g57705v3</name>
</gene>
<sequence>MNKTTLPKNCNDARKTLEQQYHLIAALLLQQLSFLHKLSNLRSITMAKKQQRHQKSRIDFLRSKYSWVGR</sequence>
<evidence type="ECO:0000313" key="1">
    <source>
        <dbReference type="EMBL" id="PNT69557.1"/>
    </source>
</evidence>
<organism evidence="1">
    <name type="scientific">Brachypodium distachyon</name>
    <name type="common">Purple false brome</name>
    <name type="synonym">Trachynia distachya</name>
    <dbReference type="NCBI Taxonomy" id="15368"/>
    <lineage>
        <taxon>Eukaryota</taxon>
        <taxon>Viridiplantae</taxon>
        <taxon>Streptophyta</taxon>
        <taxon>Embryophyta</taxon>
        <taxon>Tracheophyta</taxon>
        <taxon>Spermatophyta</taxon>
        <taxon>Magnoliopsida</taxon>
        <taxon>Liliopsida</taxon>
        <taxon>Poales</taxon>
        <taxon>Poaceae</taxon>
        <taxon>BOP clade</taxon>
        <taxon>Pooideae</taxon>
        <taxon>Stipodae</taxon>
        <taxon>Brachypodieae</taxon>
        <taxon>Brachypodium</taxon>
    </lineage>
</organism>
<reference evidence="1 2" key="1">
    <citation type="journal article" date="2010" name="Nature">
        <title>Genome sequencing and analysis of the model grass Brachypodium distachyon.</title>
        <authorList>
            <consortium name="International Brachypodium Initiative"/>
        </authorList>
    </citation>
    <scope>NUCLEOTIDE SEQUENCE [LARGE SCALE GENOMIC DNA]</scope>
    <source>
        <strain evidence="1 2">Bd21</strain>
    </source>
</reference>
<dbReference type="Proteomes" id="UP000008810">
    <property type="component" value="Chromosome 3"/>
</dbReference>
<dbReference type="EMBL" id="CM000882">
    <property type="protein sequence ID" value="PNT69557.1"/>
    <property type="molecule type" value="Genomic_DNA"/>
</dbReference>
<dbReference type="EnsemblPlants" id="PNT69557">
    <property type="protein sequence ID" value="PNT69557"/>
    <property type="gene ID" value="BRADI_3g57705v3"/>
</dbReference>